<evidence type="ECO:0008006" key="3">
    <source>
        <dbReference type="Google" id="ProtNLM"/>
    </source>
</evidence>
<organism evidence="1 2">
    <name type="scientific">Niabella drilacis (strain DSM 25811 / CCM 8410 / CCUG 62505 / LMG 26954 / E90)</name>
    <dbReference type="NCBI Taxonomy" id="1285928"/>
    <lineage>
        <taxon>Bacteria</taxon>
        <taxon>Pseudomonadati</taxon>
        <taxon>Bacteroidota</taxon>
        <taxon>Chitinophagia</taxon>
        <taxon>Chitinophagales</taxon>
        <taxon>Chitinophagaceae</taxon>
        <taxon>Niabella</taxon>
    </lineage>
</organism>
<proteinExistence type="predicted"/>
<keyword evidence="2" id="KW-1185">Reference proteome</keyword>
<dbReference type="Gene3D" id="2.30.180.10">
    <property type="entry name" value="FAS1 domain"/>
    <property type="match status" value="1"/>
</dbReference>
<reference evidence="2" key="1">
    <citation type="submission" date="2016-10" db="EMBL/GenBank/DDBJ databases">
        <authorList>
            <person name="Varghese N."/>
            <person name="Submissions S."/>
        </authorList>
    </citation>
    <scope>NUCLEOTIDE SEQUENCE [LARGE SCALE GENOMIC DNA]</scope>
    <source>
        <strain evidence="2">DSM 25811 / CCM 8410 / LMG 26954 / E90</strain>
    </source>
</reference>
<gene>
    <name evidence="1" type="ORF">SAMN04487894_12711</name>
</gene>
<name>A0A1G7B3Z0_NIADE</name>
<dbReference type="SUPFAM" id="SSF82153">
    <property type="entry name" value="FAS1 domain"/>
    <property type="match status" value="1"/>
</dbReference>
<dbReference type="AlphaFoldDB" id="A0A1G7B3Z0"/>
<protein>
    <recommendedName>
        <fullName evidence="3">Fasciclin domain-containing protein</fullName>
    </recommendedName>
</protein>
<dbReference type="Proteomes" id="UP000198757">
    <property type="component" value="Unassembled WGS sequence"/>
</dbReference>
<dbReference type="InterPro" id="IPR036378">
    <property type="entry name" value="FAS1_dom_sf"/>
</dbReference>
<dbReference type="RefSeq" id="WP_090393445.1">
    <property type="nucleotide sequence ID" value="NZ_FMZO01000027.1"/>
</dbReference>
<sequence>MKDLLYTFLRRKRAAWLLLLALGYAGCTKTDNRYRDDKPTAGKFAGTAYEYLQSQPGLYDSMLLAISRINGLSDTLKTRELTLFAVNNRSFSLAIGNINIARRDSVPQMPPVSIASMDPVVLDTFLCRYFVKDKHHSADLRHTTDGVFLPTMKYNFDMQLQLGYSDASGYVGGGPLSVIFSYPGSDSTKKIFTRYWTRVNTMVVDIEAKNAVINLLPPGHDFGFGSDFVRAMNRRDPIIQ</sequence>
<accession>A0A1G7B3Z0</accession>
<evidence type="ECO:0000313" key="1">
    <source>
        <dbReference type="EMBL" id="SDE21809.1"/>
    </source>
</evidence>
<dbReference type="STRING" id="1285928.SAMN04487894_12711"/>
<evidence type="ECO:0000313" key="2">
    <source>
        <dbReference type="Proteomes" id="UP000198757"/>
    </source>
</evidence>
<dbReference type="OrthoDB" id="654858at2"/>
<dbReference type="EMBL" id="FMZO01000027">
    <property type="protein sequence ID" value="SDE21809.1"/>
    <property type="molecule type" value="Genomic_DNA"/>
</dbReference>